<keyword evidence="2" id="KW-1185">Reference proteome</keyword>
<organism evidence="1 2">
    <name type="scientific">Catenaria anguillulae PL171</name>
    <dbReference type="NCBI Taxonomy" id="765915"/>
    <lineage>
        <taxon>Eukaryota</taxon>
        <taxon>Fungi</taxon>
        <taxon>Fungi incertae sedis</taxon>
        <taxon>Blastocladiomycota</taxon>
        <taxon>Blastocladiomycetes</taxon>
        <taxon>Blastocladiales</taxon>
        <taxon>Catenariaceae</taxon>
        <taxon>Catenaria</taxon>
    </lineage>
</organism>
<evidence type="ECO:0008006" key="3">
    <source>
        <dbReference type="Google" id="ProtNLM"/>
    </source>
</evidence>
<evidence type="ECO:0000313" key="1">
    <source>
        <dbReference type="EMBL" id="ORZ36349.1"/>
    </source>
</evidence>
<dbReference type="PANTHER" id="PTHR45865:SF1">
    <property type="entry name" value="E3 UBIQUITIN-PROTEIN LIGASE SHPRH"/>
    <property type="match status" value="1"/>
</dbReference>
<dbReference type="Gene3D" id="3.40.50.300">
    <property type="entry name" value="P-loop containing nucleotide triphosphate hydrolases"/>
    <property type="match status" value="1"/>
</dbReference>
<dbReference type="EMBL" id="MCFL01000017">
    <property type="protein sequence ID" value="ORZ36349.1"/>
    <property type="molecule type" value="Genomic_DNA"/>
</dbReference>
<dbReference type="InterPro" id="IPR052583">
    <property type="entry name" value="ATP-helicase/E3_Ub-Ligase"/>
</dbReference>
<sequence length="291" mass="31685">MQDHLVDCEECSRFAQAMRTPLYLAYSPKDRHQVEGAWESLLVERGCFDSVTKFCLAQEQSGANGGGPVAVDEEAVASAMLGGKHRGVEGTGASVFTRVFGAKIQAVVQYIHKELKSNPTAKFVAFTEYQSQQHLLGLALHIVNIPAHLVLGSSSASEYPPIRAFKSDPLASVLIMPFSKCHEGINLDEATHVLFIHPYAGPSEDPFLGDVKPDWATGRYPLYTILAPDTLVEQESKDMAQWSAQETVCLRSVVRAGNANGVVKLARFVIPQTREAELASDKVPAGFKKSV</sequence>
<dbReference type="STRING" id="765915.A0A1Y2HP91"/>
<dbReference type="PANTHER" id="PTHR45865">
    <property type="entry name" value="E3 UBIQUITIN-PROTEIN LIGASE SHPRH FAMILY MEMBER"/>
    <property type="match status" value="1"/>
</dbReference>
<accession>A0A1Y2HP91</accession>
<evidence type="ECO:0000313" key="2">
    <source>
        <dbReference type="Proteomes" id="UP000193411"/>
    </source>
</evidence>
<reference evidence="1 2" key="1">
    <citation type="submission" date="2016-07" db="EMBL/GenBank/DDBJ databases">
        <title>Pervasive Adenine N6-methylation of Active Genes in Fungi.</title>
        <authorList>
            <consortium name="DOE Joint Genome Institute"/>
            <person name="Mondo S.J."/>
            <person name="Dannebaum R.O."/>
            <person name="Kuo R.C."/>
            <person name="Labutti K."/>
            <person name="Haridas S."/>
            <person name="Kuo A."/>
            <person name="Salamov A."/>
            <person name="Ahrendt S.R."/>
            <person name="Lipzen A."/>
            <person name="Sullivan W."/>
            <person name="Andreopoulos W.B."/>
            <person name="Clum A."/>
            <person name="Lindquist E."/>
            <person name="Daum C."/>
            <person name="Ramamoorthy G.K."/>
            <person name="Gryganskyi A."/>
            <person name="Culley D."/>
            <person name="Magnuson J.K."/>
            <person name="James T.Y."/>
            <person name="O'Malley M.A."/>
            <person name="Stajich J.E."/>
            <person name="Spatafora J.W."/>
            <person name="Visel A."/>
            <person name="Grigoriev I.V."/>
        </authorList>
    </citation>
    <scope>NUCLEOTIDE SEQUENCE [LARGE SCALE GENOMIC DNA]</scope>
    <source>
        <strain evidence="1 2">PL171</strain>
    </source>
</reference>
<dbReference type="InterPro" id="IPR027417">
    <property type="entry name" value="P-loop_NTPase"/>
</dbReference>
<dbReference type="OrthoDB" id="423559at2759"/>
<proteinExistence type="predicted"/>
<name>A0A1Y2HP91_9FUNG</name>
<dbReference type="Proteomes" id="UP000193411">
    <property type="component" value="Unassembled WGS sequence"/>
</dbReference>
<protein>
    <recommendedName>
        <fullName evidence="3">Helicase C-terminal domain-containing protein</fullName>
    </recommendedName>
</protein>
<dbReference type="SUPFAM" id="SSF52540">
    <property type="entry name" value="P-loop containing nucleoside triphosphate hydrolases"/>
    <property type="match status" value="1"/>
</dbReference>
<gene>
    <name evidence="1" type="ORF">BCR44DRAFT_1432531</name>
</gene>
<dbReference type="AlphaFoldDB" id="A0A1Y2HP91"/>
<comment type="caution">
    <text evidence="1">The sequence shown here is derived from an EMBL/GenBank/DDBJ whole genome shotgun (WGS) entry which is preliminary data.</text>
</comment>